<dbReference type="STRING" id="984486.A0A1E3QVU4"/>
<dbReference type="SUPFAM" id="SSF48371">
    <property type="entry name" value="ARM repeat"/>
    <property type="match status" value="1"/>
</dbReference>
<proteinExistence type="predicted"/>
<dbReference type="PANTHER" id="PTHR18460:SF3">
    <property type="entry name" value="TELO2-INTERACTING PROTEIN 1 HOMOLOG"/>
    <property type="match status" value="1"/>
</dbReference>
<dbReference type="Gene3D" id="1.25.10.10">
    <property type="entry name" value="Leucine-rich Repeat Variant"/>
    <property type="match status" value="1"/>
</dbReference>
<dbReference type="InterPro" id="IPR011989">
    <property type="entry name" value="ARM-like"/>
</dbReference>
<dbReference type="GO" id="GO:0005737">
    <property type="term" value="C:cytoplasm"/>
    <property type="evidence" value="ECO:0007669"/>
    <property type="project" value="TreeGrafter"/>
</dbReference>
<evidence type="ECO:0000313" key="5">
    <source>
        <dbReference type="EMBL" id="ODQ81785.1"/>
    </source>
</evidence>
<feature type="domain" description="TEL2-interacting protein 1 second TPR" evidence="4">
    <location>
        <begin position="572"/>
        <end position="755"/>
    </location>
</feature>
<dbReference type="RefSeq" id="XP_018987113.1">
    <property type="nucleotide sequence ID" value="XM_019126844.1"/>
</dbReference>
<gene>
    <name evidence="5" type="ORF">BABINDRAFT_111523</name>
</gene>
<dbReference type="InterPro" id="IPR057566">
    <property type="entry name" value="TPR_TTI1_N"/>
</dbReference>
<evidence type="ECO:0000313" key="6">
    <source>
        <dbReference type="Proteomes" id="UP000094336"/>
    </source>
</evidence>
<feature type="domain" description="TTI1 C-terminal TPR" evidence="3">
    <location>
        <begin position="955"/>
        <end position="1097"/>
    </location>
</feature>
<feature type="region of interest" description="Disordered" evidence="1">
    <location>
        <begin position="932"/>
        <end position="992"/>
    </location>
</feature>
<evidence type="ECO:0000259" key="2">
    <source>
        <dbReference type="Pfam" id="PF24173"/>
    </source>
</evidence>
<dbReference type="InterPro" id="IPR016024">
    <property type="entry name" value="ARM-type_fold"/>
</dbReference>
<accession>A0A1E3QVU4</accession>
<dbReference type="Proteomes" id="UP000094336">
    <property type="component" value="Unassembled WGS sequence"/>
</dbReference>
<dbReference type="InterPro" id="IPR057567">
    <property type="entry name" value="TPR_TTI1_C"/>
</dbReference>
<dbReference type="InterPro" id="IPR049362">
    <property type="entry name" value="TTI1_rpt"/>
</dbReference>
<dbReference type="OrthoDB" id="6781668at2759"/>
<reference evidence="6" key="1">
    <citation type="submission" date="2016-05" db="EMBL/GenBank/DDBJ databases">
        <title>Comparative genomics of biotechnologically important yeasts.</title>
        <authorList>
            <consortium name="DOE Joint Genome Institute"/>
            <person name="Riley R."/>
            <person name="Haridas S."/>
            <person name="Wolfe K.H."/>
            <person name="Lopes M.R."/>
            <person name="Hittinger C.T."/>
            <person name="Goker M."/>
            <person name="Salamov A."/>
            <person name="Wisecaver J."/>
            <person name="Long T.M."/>
            <person name="Aerts A.L."/>
            <person name="Barry K."/>
            <person name="Choi C."/>
            <person name="Clum A."/>
            <person name="Coughlan A.Y."/>
            <person name="Deshpande S."/>
            <person name="Douglass A.P."/>
            <person name="Hanson S.J."/>
            <person name="Klenk H.-P."/>
            <person name="Labutti K."/>
            <person name="Lapidus A."/>
            <person name="Lindquist E."/>
            <person name="Lipzen A."/>
            <person name="Meier-Kolthoff J.P."/>
            <person name="Ohm R.A."/>
            <person name="Otillar R.P."/>
            <person name="Pangilinan J."/>
            <person name="Peng Y."/>
            <person name="Rokas A."/>
            <person name="Rosa C.A."/>
            <person name="Scheuner C."/>
            <person name="Sibirny A.A."/>
            <person name="Slot J.C."/>
            <person name="Stielow J.B."/>
            <person name="Sun H."/>
            <person name="Kurtzman C.P."/>
            <person name="Blackwell M."/>
            <person name="Grigoriev I.V."/>
            <person name="Jeffries T.W."/>
        </authorList>
    </citation>
    <scope>NUCLEOTIDE SEQUENCE [LARGE SCALE GENOMIC DNA]</scope>
    <source>
        <strain evidence="6">NRRL Y-12698</strain>
    </source>
</reference>
<dbReference type="AlphaFoldDB" id="A0A1E3QVU4"/>
<sequence>MNSEEVTRIFQAVKPHCIALSQSVFPLTQPISNSEIEPAVSPLQLSRDLVSLLDAFQKAVEGSGSSPESPMRLTTQLGDYIFVPIAHLLSTELTQLDDLLTSYVLQLLTLLIRHCWGATDSGILVPLARQLFPLIVILTGGPPPAPGASSKEDDAIQTKLIRDEKSGELKASGVACLSELFTALNSPSGTTFLNHEDSSQPLLPVVGHAATVLLTIMATSTHTSQLELMLNSTACLRLLYFLVIATGENRRGGDMLSLVLPKTVSVIARLITTSSIKLHYTAVEKLLGLLKDLLALVFDDAVFERQAGPKRLASLDELRDTQDVSVIALSLDETTETSKPFTTPRDEMWLKGNSDRIHKVLATVFRHYQKLFNEQEVHMLQSSAKFTVISKALTSLVESIFQNNFSSLNACIGESIDMWVYLRLATHELGPSDFLPSSFIQSSGKTTQTRDIMYTRLTNFWVPQLSVQIFHSNSDNSREVNAMDVIAFYLKSLQGLIFAGADRDDIRYQARRFSLALENIRSVVFEELSNLVQQSNRSSKKADTQIVTTVKDYYRTNELLALHQETVLTEMEGSTTLPIFNAIAMTENKEASIRRLLNVIGGLIKKATIDNVDGECAEEIMGSVIESLVVDDNDRGHTKQSLGLWMLNHLMDGMAEPSNAELQLQPFVDDFLCFDEVDELSSYLDSSLLRALDDALYTILEVSISTLEDLSLLQNTSMPIAGSSLESLLSQCIALEAIANVCRHLAVEEFKPHLMSLLFPVIDCLSHSDSSVQRHAMHTLQRIAAKCYPDGTVVDLIEDNADYLTDAISLKLSLTAITPSLSKILLVLIKIGKMDLISHLNDLINSMFLLLDMYHGYALLSEGFFMVFQEIIDQVHEKYPLEAEGARDGREELELKLKLHRPWGIKNIDGLIGMLEYKDQQLDEILNPDQEESGKKFANHPGKPFKEASSLSDDKLREVDSDDEEDGLESMWNREEADDTAGGGSNEDEEWDSPLPEKIYYMVQRVFNYGIRLLNHPSVNLQNQILTIYKSLIPVLATSPRRLLPVLADSWPVLYASFQATDDLRLIVPLCNAFEQVFQHGGSFMASRFVALWPLIKQKSVIQQVYSRISLMPLQRETVLGTPHQLVLNIPNYNLRTYECMVKVLVTGLRECGQQVPDPVVNEIIHLCIPCMDNSNGTNLSDASFGELFTETAWFIRTKIYGMNNADLSVNVPPDFVGGGSGKVYHFQVPLF</sequence>
<dbReference type="EMBL" id="KV454427">
    <property type="protein sequence ID" value="ODQ81785.1"/>
    <property type="molecule type" value="Genomic_DNA"/>
</dbReference>
<feature type="domain" description="TTI1 N-terminal TPR" evidence="2">
    <location>
        <begin position="10"/>
        <end position="400"/>
    </location>
</feature>
<evidence type="ECO:0000256" key="1">
    <source>
        <dbReference type="SAM" id="MobiDB-lite"/>
    </source>
</evidence>
<dbReference type="GeneID" id="30144698"/>
<dbReference type="PANTHER" id="PTHR18460">
    <property type="entry name" value="TEL2 INTERACTING PROTEIN 1 TTI1 FAMILY MEMBER"/>
    <property type="match status" value="1"/>
</dbReference>
<dbReference type="Pfam" id="PF24173">
    <property type="entry name" value="TPR_TTI1_N"/>
    <property type="match status" value="1"/>
</dbReference>
<dbReference type="Pfam" id="PF21547">
    <property type="entry name" value="TTI1"/>
    <property type="match status" value="1"/>
</dbReference>
<dbReference type="InterPro" id="IPR059075">
    <property type="entry name" value="TPR_TTI1_2nd_yeast"/>
</dbReference>
<protein>
    <submittedName>
        <fullName evidence="5">Uncharacterized protein</fullName>
    </submittedName>
</protein>
<evidence type="ECO:0000259" key="3">
    <source>
        <dbReference type="Pfam" id="PF24181"/>
    </source>
</evidence>
<keyword evidence="6" id="KW-1185">Reference proteome</keyword>
<dbReference type="InterPro" id="IPR052587">
    <property type="entry name" value="TELO2-interacting_protein_1"/>
</dbReference>
<dbReference type="Pfam" id="PF24181">
    <property type="entry name" value="TPR_TTI1_C"/>
    <property type="match status" value="1"/>
</dbReference>
<organism evidence="5 6">
    <name type="scientific">Babjeviella inositovora NRRL Y-12698</name>
    <dbReference type="NCBI Taxonomy" id="984486"/>
    <lineage>
        <taxon>Eukaryota</taxon>
        <taxon>Fungi</taxon>
        <taxon>Dikarya</taxon>
        <taxon>Ascomycota</taxon>
        <taxon>Saccharomycotina</taxon>
        <taxon>Pichiomycetes</taxon>
        <taxon>Serinales incertae sedis</taxon>
        <taxon>Babjeviella</taxon>
    </lineage>
</organism>
<evidence type="ECO:0000259" key="4">
    <source>
        <dbReference type="Pfam" id="PF26245"/>
    </source>
</evidence>
<name>A0A1E3QVU4_9ASCO</name>
<dbReference type="Pfam" id="PF26245">
    <property type="entry name" value="TPR_TTI1_2nd_yeast"/>
    <property type="match status" value="1"/>
</dbReference>